<dbReference type="InterPro" id="IPR027417">
    <property type="entry name" value="P-loop_NTPase"/>
</dbReference>
<evidence type="ECO:0000259" key="2">
    <source>
        <dbReference type="Pfam" id="PF19347"/>
    </source>
</evidence>
<dbReference type="KEGG" id="parq:DSM112329_04621"/>
<accession>A0AAU7B1I5</accession>
<protein>
    <recommendedName>
        <fullName evidence="4">AAA+ ATPase domain-containing protein</fullName>
    </recommendedName>
</protein>
<name>A0AAU7B1I5_9ACTN</name>
<sequence>MHNSIAPSPAATRQHASLPALRVAVSPRDVTDELYANDVLAARFLARIERDDLRHVASRTFPRRRTAFGDLGVLGEVELTWTVGDAEDALILVDGVLPALLISSRGTCEVVVAAPDAAAARDTAAGLERALRDEPPPDDRVPLRFWARGDSGGELQRRAVDAPGWDDVAPNYPPAVRDQVAGLVAATAPAGGSLLLWHGPPGTGKTHALQALTRAWRPWCTAHYVTDPEALLQGTAYLMDVATRRLGDEQRPWRLIVLEDAGELMAADARSEVGQGLSRLLNLTDGLLGQGLRCILLVTTNEPLGRLHPAIRRPGRCWAEVAFPAFGPADAAAWLALRGVEHDAGRGPVSLAELFAIADGRTLGRDTAAGPRVGFAQALRA</sequence>
<dbReference type="EMBL" id="CP114014">
    <property type="protein sequence ID" value="XAY07731.1"/>
    <property type="molecule type" value="Genomic_DNA"/>
</dbReference>
<proteinExistence type="predicted"/>
<reference evidence="3" key="1">
    <citation type="submission" date="2022-12" db="EMBL/GenBank/DDBJ databases">
        <title>Paraconexibacter alkalitolerans sp. nov. and Baekduia alba sp. nov., isolated from soil and emended description of the genera Paraconexibacter (Chun et al., 2020) and Baekduia (An et al., 2020).</title>
        <authorList>
            <person name="Vieira S."/>
            <person name="Huber K.J."/>
            <person name="Geppert A."/>
            <person name="Wolf J."/>
            <person name="Neumann-Schaal M."/>
            <person name="Muesken M."/>
            <person name="Overmann J."/>
        </authorList>
    </citation>
    <scope>NUCLEOTIDE SEQUENCE</scope>
    <source>
        <strain evidence="3">AEG42_29</strain>
    </source>
</reference>
<dbReference type="InterPro" id="IPR003959">
    <property type="entry name" value="ATPase_AAA_core"/>
</dbReference>
<feature type="domain" description="DUF5925" evidence="2">
    <location>
        <begin position="100"/>
        <end position="184"/>
    </location>
</feature>
<organism evidence="3">
    <name type="scientific">Paraconexibacter sp. AEG42_29</name>
    <dbReference type="NCBI Taxonomy" id="2997339"/>
    <lineage>
        <taxon>Bacteria</taxon>
        <taxon>Bacillati</taxon>
        <taxon>Actinomycetota</taxon>
        <taxon>Thermoleophilia</taxon>
        <taxon>Solirubrobacterales</taxon>
        <taxon>Paraconexibacteraceae</taxon>
        <taxon>Paraconexibacter</taxon>
    </lineage>
</organism>
<feature type="domain" description="ATPase AAA-type core" evidence="1">
    <location>
        <begin position="196"/>
        <end position="324"/>
    </location>
</feature>
<evidence type="ECO:0008006" key="4">
    <source>
        <dbReference type="Google" id="ProtNLM"/>
    </source>
</evidence>
<gene>
    <name evidence="3" type="ORF">DSM112329_04621</name>
</gene>
<dbReference type="InterPro" id="IPR045969">
    <property type="entry name" value="DUF5925"/>
</dbReference>
<dbReference type="GO" id="GO:0016887">
    <property type="term" value="F:ATP hydrolysis activity"/>
    <property type="evidence" value="ECO:0007669"/>
    <property type="project" value="InterPro"/>
</dbReference>
<dbReference type="GO" id="GO:0005524">
    <property type="term" value="F:ATP binding"/>
    <property type="evidence" value="ECO:0007669"/>
    <property type="project" value="InterPro"/>
</dbReference>
<dbReference type="AlphaFoldDB" id="A0AAU7B1I5"/>
<evidence type="ECO:0000259" key="1">
    <source>
        <dbReference type="Pfam" id="PF00004"/>
    </source>
</evidence>
<evidence type="ECO:0000313" key="3">
    <source>
        <dbReference type="EMBL" id="XAY07731.1"/>
    </source>
</evidence>
<dbReference type="Pfam" id="PF19347">
    <property type="entry name" value="DUF5925"/>
    <property type="match status" value="1"/>
</dbReference>
<dbReference type="SUPFAM" id="SSF52540">
    <property type="entry name" value="P-loop containing nucleoside triphosphate hydrolases"/>
    <property type="match status" value="1"/>
</dbReference>
<dbReference type="Gene3D" id="3.40.50.300">
    <property type="entry name" value="P-loop containing nucleotide triphosphate hydrolases"/>
    <property type="match status" value="1"/>
</dbReference>
<dbReference type="Pfam" id="PF00004">
    <property type="entry name" value="AAA"/>
    <property type="match status" value="1"/>
</dbReference>